<protein>
    <submittedName>
        <fullName evidence="1">Uncharacterized protein</fullName>
    </submittedName>
</protein>
<dbReference type="AlphaFoldDB" id="A0A8S0X5L5"/>
<keyword evidence="2" id="KW-1185">Reference proteome</keyword>
<dbReference type="Proteomes" id="UP000467700">
    <property type="component" value="Unassembled WGS sequence"/>
</dbReference>
<gene>
    <name evidence="1" type="ORF">AAE3_LOCUS10030</name>
</gene>
<accession>A0A8S0X5L5</accession>
<sequence length="207" mass="23171">MKLLEAWSSSRVDVKLEGARAEALTGYDPPDDVEQQAALVHLAAHQFYPKVILPHPNVLPPHSCGKLEYFHGSLAVIEVVLAGRRILTLVWEPLVGDPNRVAQHVAEELSFVTAFSHCSMDDCAPPFVDLRNFFSRLQFLELIDGDSAADVDAVDNLPHLIGLIFRLSILYRAVLCRLGAADVRDAFLRCHSLKFVDIEKEDILYRK</sequence>
<evidence type="ECO:0000313" key="1">
    <source>
        <dbReference type="EMBL" id="CAA7267852.1"/>
    </source>
</evidence>
<name>A0A8S0X5L5_CYCAE</name>
<comment type="caution">
    <text evidence="1">The sequence shown here is derived from an EMBL/GenBank/DDBJ whole genome shotgun (WGS) entry which is preliminary data.</text>
</comment>
<evidence type="ECO:0000313" key="2">
    <source>
        <dbReference type="Proteomes" id="UP000467700"/>
    </source>
</evidence>
<proteinExistence type="predicted"/>
<organism evidence="1 2">
    <name type="scientific">Cyclocybe aegerita</name>
    <name type="common">Black poplar mushroom</name>
    <name type="synonym">Agrocybe aegerita</name>
    <dbReference type="NCBI Taxonomy" id="1973307"/>
    <lineage>
        <taxon>Eukaryota</taxon>
        <taxon>Fungi</taxon>
        <taxon>Dikarya</taxon>
        <taxon>Basidiomycota</taxon>
        <taxon>Agaricomycotina</taxon>
        <taxon>Agaricomycetes</taxon>
        <taxon>Agaricomycetidae</taxon>
        <taxon>Agaricales</taxon>
        <taxon>Agaricineae</taxon>
        <taxon>Bolbitiaceae</taxon>
        <taxon>Cyclocybe</taxon>
    </lineage>
</organism>
<dbReference type="EMBL" id="CACVBS010000063">
    <property type="protein sequence ID" value="CAA7267852.1"/>
    <property type="molecule type" value="Genomic_DNA"/>
</dbReference>
<reference evidence="1 2" key="1">
    <citation type="submission" date="2020-01" db="EMBL/GenBank/DDBJ databases">
        <authorList>
            <person name="Gupta K D."/>
        </authorList>
    </citation>
    <scope>NUCLEOTIDE SEQUENCE [LARGE SCALE GENOMIC DNA]</scope>
</reference>